<dbReference type="EMBL" id="VXRG01000109">
    <property type="protein sequence ID" value="MXY94439.1"/>
    <property type="molecule type" value="Genomic_DNA"/>
</dbReference>
<dbReference type="Pfam" id="PF07364">
    <property type="entry name" value="DUF1485"/>
    <property type="match status" value="1"/>
</dbReference>
<dbReference type="InterPro" id="IPR009197">
    <property type="entry name" value="MlrC"/>
</dbReference>
<name>A0A6B0YWR4_9CHLR</name>
<comment type="caution">
    <text evidence="3">The sequence shown here is derived from an EMBL/GenBank/DDBJ whole genome shotgun (WGS) entry which is preliminary data.</text>
</comment>
<reference evidence="3" key="1">
    <citation type="submission" date="2019-09" db="EMBL/GenBank/DDBJ databases">
        <title>Characterisation of the sponge microbiome using genome-centric metagenomics.</title>
        <authorList>
            <person name="Engelberts J.P."/>
            <person name="Robbins S.J."/>
            <person name="De Goeij J.M."/>
            <person name="Aranda M."/>
            <person name="Bell S.C."/>
            <person name="Webster N.S."/>
        </authorList>
    </citation>
    <scope>NUCLEOTIDE SEQUENCE</scope>
    <source>
        <strain evidence="3">SB0664_bin_27</strain>
    </source>
</reference>
<protein>
    <submittedName>
        <fullName evidence="3">M81 family metallopeptidase</fullName>
    </submittedName>
</protein>
<accession>A0A6B0YWR4</accession>
<dbReference type="InterPro" id="IPR015995">
    <property type="entry name" value="MlrC_N"/>
</dbReference>
<dbReference type="Pfam" id="PF07171">
    <property type="entry name" value="MlrC_C"/>
    <property type="match status" value="1"/>
</dbReference>
<sequence length="508" mass="55499">MRIAIAGISHEALNTSPIPTTLEHFQVWRGQELLHGETLFSPYPAGTATGAMVQPKYHSLAEMMDDLEAEPVPILHANGLSPSGTVEQDTYLQLRDEIIEGIQQAGQLDGICLILHGALLVEHIWSGETDLIRSIRAEVGNDVLISARFDLHGNLTEEFANKTDIWTVYRTAPHRDAPQTLERAMTLLAHCIRRGHRPRPVFVRVPMILPGERATTDVDPMKSLLELAIEIGQQPGILTAEILVGFGWADAPYSTSSVVVIAEDEPHLPHARRQAKRLAQAMWDQRHNFTFDQEVAASADEAIDLALGAEESCVFIADSGDNPTAGTPGDVPHFLSRLLAKDVPDAILAGIPDSEAARACFEAGVGATVSLSLGGKLDTEYGTPLEVTGTVEHLCQSDQASQEPSTATVRVGGVRVLVTDRRTYFSSLNDFRRAGVEPLDHKIVVVKLGYLMPELRDAAPREILALTQGYSDLDFTRLPYRYVTRPLFPLDEDFAWSPVITNVAGYGG</sequence>
<dbReference type="InterPro" id="IPR010799">
    <property type="entry name" value="MlrC_C"/>
</dbReference>
<gene>
    <name evidence="3" type="ORF">F4Y42_13445</name>
</gene>
<proteinExistence type="predicted"/>
<dbReference type="PIRSF" id="PIRSF012702">
    <property type="entry name" value="UCP012702"/>
    <property type="match status" value="1"/>
</dbReference>
<evidence type="ECO:0000313" key="3">
    <source>
        <dbReference type="EMBL" id="MXY94439.1"/>
    </source>
</evidence>
<evidence type="ECO:0000259" key="1">
    <source>
        <dbReference type="Pfam" id="PF07171"/>
    </source>
</evidence>
<dbReference type="AlphaFoldDB" id="A0A6B0YWR4"/>
<evidence type="ECO:0000259" key="2">
    <source>
        <dbReference type="Pfam" id="PF07364"/>
    </source>
</evidence>
<feature type="domain" description="Microcystin LR degradation protein MlrC C-terminal" evidence="1">
    <location>
        <begin position="316"/>
        <end position="481"/>
    </location>
</feature>
<feature type="domain" description="Microcystin LR degradation protein MlrC N-terminal" evidence="2">
    <location>
        <begin position="2"/>
        <end position="306"/>
    </location>
</feature>
<organism evidence="3">
    <name type="scientific">Caldilineaceae bacterium SB0664_bin_27</name>
    <dbReference type="NCBI Taxonomy" id="2605260"/>
    <lineage>
        <taxon>Bacteria</taxon>
        <taxon>Bacillati</taxon>
        <taxon>Chloroflexota</taxon>
        <taxon>Caldilineae</taxon>
        <taxon>Caldilineales</taxon>
        <taxon>Caldilineaceae</taxon>
    </lineage>
</organism>